<evidence type="ECO:0000256" key="11">
    <source>
        <dbReference type="SAM" id="MobiDB-lite"/>
    </source>
</evidence>
<dbReference type="PANTHER" id="PTHR24391">
    <property type="entry name" value="HISTONE H4 TRANSCRIPTION FACTOR-RELATED"/>
    <property type="match status" value="1"/>
</dbReference>
<feature type="region of interest" description="Disordered" evidence="11">
    <location>
        <begin position="497"/>
        <end position="543"/>
    </location>
</feature>
<keyword evidence="4 8" id="KW-0863">Zinc-finger</keyword>
<keyword evidence="5" id="KW-0862">Zinc</keyword>
<feature type="domain" description="C2H2-type" evidence="13">
    <location>
        <begin position="249"/>
        <end position="268"/>
    </location>
</feature>
<organism evidence="14 15">
    <name type="scientific">Polistes dominula</name>
    <name type="common">European paper wasp</name>
    <name type="synonym">Vespa dominula</name>
    <dbReference type="NCBI Taxonomy" id="743375"/>
    <lineage>
        <taxon>Eukaryota</taxon>
        <taxon>Metazoa</taxon>
        <taxon>Ecdysozoa</taxon>
        <taxon>Arthropoda</taxon>
        <taxon>Hexapoda</taxon>
        <taxon>Insecta</taxon>
        <taxon>Pterygota</taxon>
        <taxon>Neoptera</taxon>
        <taxon>Endopterygota</taxon>
        <taxon>Hymenoptera</taxon>
        <taxon>Apocrita</taxon>
        <taxon>Aculeata</taxon>
        <taxon>Vespoidea</taxon>
        <taxon>Vespidae</taxon>
        <taxon>Polistinae</taxon>
        <taxon>Polistini</taxon>
        <taxon>Polistes</taxon>
    </lineage>
</organism>
<dbReference type="SMART" id="SM00355">
    <property type="entry name" value="ZnF_C2H2"/>
    <property type="match status" value="7"/>
</dbReference>
<dbReference type="Gene3D" id="3.30.160.60">
    <property type="entry name" value="Classic Zinc Finger"/>
    <property type="match status" value="6"/>
</dbReference>
<feature type="domain" description="C2H2-type" evidence="13">
    <location>
        <begin position="722"/>
        <end position="749"/>
    </location>
</feature>
<feature type="region of interest" description="Disordered" evidence="11">
    <location>
        <begin position="116"/>
        <end position="148"/>
    </location>
</feature>
<dbReference type="PROSITE" id="PS50157">
    <property type="entry name" value="ZINC_FINGER_C2H2_2"/>
    <property type="match status" value="6"/>
</dbReference>
<evidence type="ECO:0000256" key="9">
    <source>
        <dbReference type="PROSITE-ProRule" id="PRU00108"/>
    </source>
</evidence>
<proteinExistence type="predicted"/>
<dbReference type="Pfam" id="PF00096">
    <property type="entry name" value="zf-C2H2"/>
    <property type="match status" value="2"/>
</dbReference>
<dbReference type="InterPro" id="IPR013087">
    <property type="entry name" value="Znf_C2H2_type"/>
</dbReference>
<name>A0ABM1IRX8_POLDO</name>
<keyword evidence="14" id="KW-1185">Reference proteome</keyword>
<feature type="compositionally biased region" description="Acidic residues" evidence="11">
    <location>
        <begin position="520"/>
        <end position="530"/>
    </location>
</feature>
<accession>A0ABM1IRX8</accession>
<feature type="domain" description="Homeobox" evidence="12">
    <location>
        <begin position="538"/>
        <end position="598"/>
    </location>
</feature>
<dbReference type="CDD" id="cd00086">
    <property type="entry name" value="homeodomain"/>
    <property type="match status" value="1"/>
</dbReference>
<gene>
    <name evidence="15" type="primary">LOC107069844</name>
</gene>
<keyword evidence="7 9" id="KW-0539">Nucleus</keyword>
<reference evidence="15" key="1">
    <citation type="submission" date="2025-08" db="UniProtKB">
        <authorList>
            <consortium name="RefSeq"/>
        </authorList>
    </citation>
    <scope>IDENTIFICATION</scope>
    <source>
        <tissue evidence="15">Whole body</tissue>
    </source>
</reference>
<feature type="region of interest" description="Disordered" evidence="11">
    <location>
        <begin position="694"/>
        <end position="714"/>
    </location>
</feature>
<comment type="subcellular location">
    <subcellularLocation>
        <location evidence="1 9 10">Nucleus</location>
    </subcellularLocation>
</comment>
<feature type="region of interest" description="Disordered" evidence="11">
    <location>
        <begin position="383"/>
        <end position="412"/>
    </location>
</feature>
<protein>
    <submittedName>
        <fullName evidence="15">Zinc finger protein 1 isoform X1</fullName>
    </submittedName>
</protein>
<evidence type="ECO:0000313" key="14">
    <source>
        <dbReference type="Proteomes" id="UP000694924"/>
    </source>
</evidence>
<keyword evidence="6 9" id="KW-0238">DNA-binding</keyword>
<feature type="domain" description="C2H2-type" evidence="13">
    <location>
        <begin position="190"/>
        <end position="212"/>
    </location>
</feature>
<dbReference type="PANTHER" id="PTHR24391:SF27">
    <property type="entry name" value="ZINC FINGER PROTEIN 1"/>
    <property type="match status" value="1"/>
</dbReference>
<feature type="domain" description="C2H2-type" evidence="13">
    <location>
        <begin position="221"/>
        <end position="248"/>
    </location>
</feature>
<evidence type="ECO:0000259" key="12">
    <source>
        <dbReference type="PROSITE" id="PS50071"/>
    </source>
</evidence>
<dbReference type="Proteomes" id="UP000694924">
    <property type="component" value="Unplaced"/>
</dbReference>
<evidence type="ECO:0000256" key="7">
    <source>
        <dbReference type="ARBA" id="ARBA00023242"/>
    </source>
</evidence>
<feature type="region of interest" description="Disordered" evidence="11">
    <location>
        <begin position="635"/>
        <end position="669"/>
    </location>
</feature>
<evidence type="ECO:0000256" key="6">
    <source>
        <dbReference type="ARBA" id="ARBA00023125"/>
    </source>
</evidence>
<sequence>MKKSITRKTRNEIAEISRVMTMTLSRNVYEDSSEDEAGVADIGTKVKTATAEGLAAEATSAVLDEDAGGGGGGGTGGANGGGGGASSGGGASAGSGQQILGIGGIGGVGLGGNDGIDGRISNPGGGGNSSVDGADENEEGPKMKQENGQTCPHCGIHFRNAHVLQLHIEDVHKTLYSADKNDLNAQFSQVSCKVCNKTFANVYRLQRHMISHDESAVLRKFKCPHCEKAFKFKHHLKEHLRIHSGEKPFQCNNCGKRFSHSGSYSSHMTSKKCLIVNLKKSRQNSNIGNIEKCSKKTLTQSVHGARRDDTLLAANNNTFLPILPKLSPSDYQEIREGGGIYDGPSLIPPMMGFTNYFLQSSLGKILNQVHSKRLDEITEKFETHRETMSPLTADSEGTEGTEGKESPAPIGSRGLDAVRRILETVNTSVTKELLEENVKKLSTSIFSSPIMRREFESELGEYHDQDSEISNEMNPHYDWSLTADQYDSQSEGLAAKLEDANQSQGVTTRLSSKRKHEDSSEPDTDDEEDSNQTHTENGRRVRARSLIDDEQLAVLKGYYAINPRPKKEEIIMIANYINFSTRVVQVWFQNSRARDRRESRIPALLPLSSPTTFEQPLDLSKKDVLTISLVKDADTSNGNIASPPCEKKEDTSSTVANQETDDLEDSPLVIDEEMNDSVESKRMPSVLDVSQKSQNLGNAKKENENPVKVEQPTTTDTEQGLYFCDRCDKTFSKHSSLARHKYEHSGQRPHKCVECTRAFKHKHHLTEHKRLHSGEKPFQCSKCLKRFSHSGSYSQHMNHRSSYCKPYRE</sequence>
<dbReference type="Gene3D" id="1.10.10.60">
    <property type="entry name" value="Homeodomain-like"/>
    <property type="match status" value="1"/>
</dbReference>
<feature type="compositionally biased region" description="Gly residues" evidence="11">
    <location>
        <begin position="68"/>
        <end position="93"/>
    </location>
</feature>
<dbReference type="Pfam" id="PF13894">
    <property type="entry name" value="zf-C2H2_4"/>
    <property type="match status" value="1"/>
</dbReference>
<evidence type="ECO:0000256" key="5">
    <source>
        <dbReference type="ARBA" id="ARBA00022833"/>
    </source>
</evidence>
<evidence type="ECO:0000256" key="2">
    <source>
        <dbReference type="ARBA" id="ARBA00022723"/>
    </source>
</evidence>
<keyword evidence="3" id="KW-0677">Repeat</keyword>
<evidence type="ECO:0000256" key="10">
    <source>
        <dbReference type="RuleBase" id="RU000682"/>
    </source>
</evidence>
<dbReference type="SUPFAM" id="SSF46689">
    <property type="entry name" value="Homeodomain-like"/>
    <property type="match status" value="1"/>
</dbReference>
<feature type="compositionally biased region" description="Polar residues" evidence="11">
    <location>
        <begin position="500"/>
        <end position="510"/>
    </location>
</feature>
<feature type="region of interest" description="Disordered" evidence="11">
    <location>
        <begin position="57"/>
        <end position="93"/>
    </location>
</feature>
<evidence type="ECO:0000313" key="15">
    <source>
        <dbReference type="RefSeq" id="XP_015182965.1"/>
    </source>
</evidence>
<evidence type="ECO:0000256" key="4">
    <source>
        <dbReference type="ARBA" id="ARBA00022771"/>
    </source>
</evidence>
<dbReference type="PROSITE" id="PS50071">
    <property type="entry name" value="HOMEOBOX_2"/>
    <property type="match status" value="1"/>
</dbReference>
<dbReference type="InterPro" id="IPR036236">
    <property type="entry name" value="Znf_C2H2_sf"/>
</dbReference>
<evidence type="ECO:0000256" key="8">
    <source>
        <dbReference type="PROSITE-ProRule" id="PRU00042"/>
    </source>
</evidence>
<feature type="compositionally biased region" description="Acidic residues" evidence="11">
    <location>
        <begin position="659"/>
        <end position="669"/>
    </location>
</feature>
<dbReference type="PROSITE" id="PS00028">
    <property type="entry name" value="ZINC_FINGER_C2H2_1"/>
    <property type="match status" value="4"/>
</dbReference>
<dbReference type="SUPFAM" id="SSF57667">
    <property type="entry name" value="beta-beta-alpha zinc fingers"/>
    <property type="match status" value="4"/>
</dbReference>
<dbReference type="SMART" id="SM00389">
    <property type="entry name" value="HOX"/>
    <property type="match status" value="1"/>
</dbReference>
<dbReference type="InterPro" id="IPR001356">
    <property type="entry name" value="HD"/>
</dbReference>
<feature type="domain" description="C2H2-type" evidence="13">
    <location>
        <begin position="750"/>
        <end position="777"/>
    </location>
</feature>
<evidence type="ECO:0000259" key="13">
    <source>
        <dbReference type="PROSITE" id="PS50157"/>
    </source>
</evidence>
<feature type="domain" description="C2H2-type" evidence="13">
    <location>
        <begin position="778"/>
        <end position="806"/>
    </location>
</feature>
<keyword evidence="2" id="KW-0479">Metal-binding</keyword>
<evidence type="ECO:0000256" key="1">
    <source>
        <dbReference type="ARBA" id="ARBA00004123"/>
    </source>
</evidence>
<dbReference type="InterPro" id="IPR051574">
    <property type="entry name" value="ZnF_E-box_Homeobox"/>
</dbReference>
<keyword evidence="9 10" id="KW-0371">Homeobox</keyword>
<dbReference type="GeneID" id="107069844"/>
<dbReference type="Pfam" id="PF00046">
    <property type="entry name" value="Homeodomain"/>
    <property type="match status" value="1"/>
</dbReference>
<evidence type="ECO:0000256" key="3">
    <source>
        <dbReference type="ARBA" id="ARBA00022737"/>
    </source>
</evidence>
<feature type="DNA-binding region" description="Homeobox" evidence="9">
    <location>
        <begin position="540"/>
        <end position="599"/>
    </location>
</feature>
<dbReference type="InterPro" id="IPR009057">
    <property type="entry name" value="Homeodomain-like_sf"/>
</dbReference>
<dbReference type="RefSeq" id="XP_015182965.1">
    <property type="nucleotide sequence ID" value="XM_015327479.1"/>
</dbReference>